<dbReference type="PROSITE" id="PS51819">
    <property type="entry name" value="VOC"/>
    <property type="match status" value="1"/>
</dbReference>
<evidence type="ECO:0000313" key="2">
    <source>
        <dbReference type="EMBL" id="PYF01163.1"/>
    </source>
</evidence>
<feature type="domain" description="VOC" evidence="1">
    <location>
        <begin position="2"/>
        <end position="117"/>
    </location>
</feature>
<evidence type="ECO:0000313" key="3">
    <source>
        <dbReference type="Proteomes" id="UP000248148"/>
    </source>
</evidence>
<dbReference type="InterPro" id="IPR029068">
    <property type="entry name" value="Glyas_Bleomycin-R_OHBP_Dase"/>
</dbReference>
<dbReference type="OrthoDB" id="9798201at2"/>
<proteinExistence type="predicted"/>
<dbReference type="Proteomes" id="UP000248148">
    <property type="component" value="Unassembled WGS sequence"/>
</dbReference>
<dbReference type="Gene3D" id="3.30.720.120">
    <property type="match status" value="1"/>
</dbReference>
<reference evidence="2 3" key="1">
    <citation type="submission" date="2018-06" db="EMBL/GenBank/DDBJ databases">
        <title>Genomic Encyclopedia of Archaeal and Bacterial Type Strains, Phase II (KMG-II): from individual species to whole genera.</title>
        <authorList>
            <person name="Goeker M."/>
        </authorList>
    </citation>
    <scope>NUCLEOTIDE SEQUENCE [LARGE SCALE GENOMIC DNA]</scope>
    <source>
        <strain evidence="2 3">JCM 11668</strain>
    </source>
</reference>
<sequence>MTLKSASPCITTQQIAATRAFYQDVFGASVSFDCGWYINLELASGVSLQFMEPQQGQPLCVPAGLTYNFCVDDVDAEYQRLQARGLDFVMPIADHPWGDRGFAISDPNGIMLYVYSDREPAPEFKPFFRPAAS</sequence>
<dbReference type="RefSeq" id="WP_110782318.1">
    <property type="nucleotide sequence ID" value="NZ_QJTI01000026.1"/>
</dbReference>
<gene>
    <name evidence="2" type="ORF">BJ122_12642</name>
</gene>
<dbReference type="SUPFAM" id="SSF54593">
    <property type="entry name" value="Glyoxalase/Bleomycin resistance protein/Dihydroxybiphenyl dioxygenase"/>
    <property type="match status" value="1"/>
</dbReference>
<dbReference type="AlphaFoldDB" id="A0A318T9E3"/>
<comment type="caution">
    <text evidence="2">The sequence shown here is derived from an EMBL/GenBank/DDBJ whole genome shotgun (WGS) entry which is preliminary data.</text>
</comment>
<dbReference type="InterPro" id="IPR004360">
    <property type="entry name" value="Glyas_Fos-R_dOase_dom"/>
</dbReference>
<dbReference type="Pfam" id="PF00903">
    <property type="entry name" value="Glyoxalase"/>
    <property type="match status" value="1"/>
</dbReference>
<protein>
    <submittedName>
        <fullName evidence="2">Putative glyoxalase superfamily protein PhnB</fullName>
    </submittedName>
</protein>
<keyword evidence="3" id="KW-1185">Reference proteome</keyword>
<name>A0A318T9E3_9BRAD</name>
<organism evidence="2 3">
    <name type="scientific">Rhodopseudomonas faecalis</name>
    <dbReference type="NCBI Taxonomy" id="99655"/>
    <lineage>
        <taxon>Bacteria</taxon>
        <taxon>Pseudomonadati</taxon>
        <taxon>Pseudomonadota</taxon>
        <taxon>Alphaproteobacteria</taxon>
        <taxon>Hyphomicrobiales</taxon>
        <taxon>Nitrobacteraceae</taxon>
        <taxon>Rhodopseudomonas</taxon>
    </lineage>
</organism>
<evidence type="ECO:0000259" key="1">
    <source>
        <dbReference type="PROSITE" id="PS51819"/>
    </source>
</evidence>
<accession>A0A318T9E3</accession>
<dbReference type="EMBL" id="QJTI01000026">
    <property type="protein sequence ID" value="PYF01163.1"/>
    <property type="molecule type" value="Genomic_DNA"/>
</dbReference>
<dbReference type="Gene3D" id="3.30.720.110">
    <property type="match status" value="1"/>
</dbReference>
<dbReference type="InterPro" id="IPR037523">
    <property type="entry name" value="VOC_core"/>
</dbReference>